<keyword evidence="29" id="KW-1185">Reference proteome</keyword>
<sequence>MRRLGKRLFSIAWRVALVTVISVALYMIYLDAKVTRQFEGNKWQLPAQVYARAMTFYPGQYLSMEEVEWELTRLNYTQVTKLNHTGQYEQSKTRLRIYRRAFEFADANEDAHIIELRFSGNKVASVKNNIGQRLESARLEPVQIARIGNDETQDREFVPLDKFPDLLKDTLLVVEDRDFYKHHGVSLWSIMRALYVNIRAGRTVQGGSTLTQQLAKNFYLTRERSLVRKINEALIALILDYRYTKDEILEAYLNEVYLGQSYTKGVHGMGLAAEFYFSKPIDELEFDQIALLVALVKGPSYYNPRRYEERTMERRDLVLRLMAEDGLISTTEYRNALNRPLDVAPMRRDIDKTYPGYLELVNRQLKELLNDKETLDAGVRVFTYLELQKQEAMEDAIAQSLPYLEKRPKTEQLEAAMLSVNRQVGGVSALVAGRDMRYSGFNRVLDTKRNIGSLVKPAVYLSALQVPSYNLGTLLHDEPLEVTDERGKVWRPDNFDHKFRGALPLYKAFSNSINIPAVNLGLDIGVDKVANTLKGLGVESHINQFPSLLLGALELSSYEVAQLYTTLANDGAYTRLTSISALTDNSGKLLYQHKPQWQQRFPKDAMYMTKYGMKRVTKDGTGKRLNKHFPTIQLAGKTGTSNNLRDSWYGGFDQNTVTVAWLGRDDNQSTGLTGAVGALEMYIRYLRQLNPQSIADERPEGIRWAFINEQTGMQAPPGCGKVIQLPIRASEFNPRPSCVRP</sequence>
<evidence type="ECO:0000256" key="14">
    <source>
        <dbReference type="ARBA" id="ARBA00022984"/>
    </source>
</evidence>
<dbReference type="InterPro" id="IPR012338">
    <property type="entry name" value="Beta-lactam/transpept-like"/>
</dbReference>
<comment type="similarity">
    <text evidence="5 23">In the N-terminal section; belongs to the glycosyltransferase 51 family.</text>
</comment>
<evidence type="ECO:0000259" key="26">
    <source>
        <dbReference type="Pfam" id="PF00912"/>
    </source>
</evidence>
<dbReference type="Gene3D" id="3.30.2060.10">
    <property type="entry name" value="Penicillin-binding protein 1b domain"/>
    <property type="match status" value="1"/>
</dbReference>
<evidence type="ECO:0000259" key="27">
    <source>
        <dbReference type="Pfam" id="PF14814"/>
    </source>
</evidence>
<dbReference type="InterPro" id="IPR036950">
    <property type="entry name" value="PBP_transglycosylase"/>
</dbReference>
<evidence type="ECO:0000256" key="24">
    <source>
        <dbReference type="SAM" id="Phobius"/>
    </source>
</evidence>
<comment type="function">
    <text evidence="1 23">Cell wall formation. Synthesis of cross-linked peptidoglycan from the lipid intermediates. The enzyme has a penicillin-insensitive transglycosylase N-terminal domain (formation of linear glycan strands) and a penicillin-sensitive transpeptidase C-terminal domain (cross-linking of the peptide subunits).</text>
</comment>
<evidence type="ECO:0000256" key="1">
    <source>
        <dbReference type="ARBA" id="ARBA00002624"/>
    </source>
</evidence>
<dbReference type="Gene3D" id="1.10.3810.10">
    <property type="entry name" value="Biosynthetic peptidoglycan transglycosylase-like"/>
    <property type="match status" value="1"/>
</dbReference>
<feature type="domain" description="Penicillin-binding protein transpeptidase" evidence="25">
    <location>
        <begin position="420"/>
        <end position="668"/>
    </location>
</feature>
<name>A0ABU9MV48_9GAMM</name>
<keyword evidence="16" id="KW-0046">Antibiotic resistance</keyword>
<keyword evidence="24" id="KW-1133">Transmembrane helix</keyword>
<reference evidence="28 29" key="1">
    <citation type="submission" date="2024-03" db="EMBL/GenBank/DDBJ databases">
        <title>Pseudoalteromonas qingdaonensis sp. nov., isolated from the intestines of marine benthic organisms.</title>
        <authorList>
            <person name="Lin X."/>
            <person name="Fang S."/>
            <person name="Hu X."/>
        </authorList>
    </citation>
    <scope>NUCLEOTIDE SEQUENCE [LARGE SCALE GENOMIC DNA]</scope>
    <source>
        <strain evidence="28 29">YIC-827</strain>
    </source>
</reference>
<keyword evidence="9" id="KW-0645">Protease</keyword>
<dbReference type="InterPro" id="IPR023346">
    <property type="entry name" value="Lysozyme-like_dom_sf"/>
</dbReference>
<keyword evidence="24" id="KW-0812">Transmembrane</keyword>
<keyword evidence="8" id="KW-0121">Carboxypeptidase</keyword>
<comment type="similarity">
    <text evidence="4 23">In the C-terminal section; belongs to the transpeptidase family.</text>
</comment>
<dbReference type="InterPro" id="IPR011813">
    <property type="entry name" value="PBP_1b"/>
</dbReference>
<evidence type="ECO:0000256" key="19">
    <source>
        <dbReference type="ARBA" id="ARBA00032454"/>
    </source>
</evidence>
<keyword evidence="10 23" id="KW-0328">Glycosyltransferase</keyword>
<dbReference type="InterPro" id="IPR001264">
    <property type="entry name" value="Glyco_trans_51"/>
</dbReference>
<keyword evidence="14 23" id="KW-0573">Peptidoglycan synthesis</keyword>
<evidence type="ECO:0000256" key="7">
    <source>
        <dbReference type="ARBA" id="ARBA00022475"/>
    </source>
</evidence>
<evidence type="ECO:0000256" key="22">
    <source>
        <dbReference type="NCBIfam" id="TIGR02071"/>
    </source>
</evidence>
<evidence type="ECO:0000259" key="25">
    <source>
        <dbReference type="Pfam" id="PF00905"/>
    </source>
</evidence>
<dbReference type="Pfam" id="PF14814">
    <property type="entry name" value="UB2H"/>
    <property type="match status" value="1"/>
</dbReference>
<feature type="transmembrane region" description="Helical" evidence="24">
    <location>
        <begin position="12"/>
        <end position="29"/>
    </location>
</feature>
<dbReference type="Pfam" id="PF00905">
    <property type="entry name" value="Transpeptidase"/>
    <property type="match status" value="1"/>
</dbReference>
<dbReference type="EMBL" id="JBCGCU010000001">
    <property type="protein sequence ID" value="MEM0513890.1"/>
    <property type="molecule type" value="Genomic_DNA"/>
</dbReference>
<evidence type="ECO:0000256" key="11">
    <source>
        <dbReference type="ARBA" id="ARBA00022679"/>
    </source>
</evidence>
<evidence type="ECO:0000313" key="29">
    <source>
        <dbReference type="Proteomes" id="UP001447008"/>
    </source>
</evidence>
<evidence type="ECO:0000256" key="5">
    <source>
        <dbReference type="ARBA" id="ARBA00007739"/>
    </source>
</evidence>
<evidence type="ECO:0000256" key="15">
    <source>
        <dbReference type="ARBA" id="ARBA00023136"/>
    </source>
</evidence>
<evidence type="ECO:0000256" key="12">
    <source>
        <dbReference type="ARBA" id="ARBA00022801"/>
    </source>
</evidence>
<evidence type="ECO:0000256" key="3">
    <source>
        <dbReference type="ARBA" id="ARBA00004752"/>
    </source>
</evidence>
<evidence type="ECO:0000256" key="9">
    <source>
        <dbReference type="ARBA" id="ARBA00022670"/>
    </source>
</evidence>
<comment type="caution">
    <text evidence="28">The sequence shown here is derived from an EMBL/GenBank/DDBJ whole genome shotgun (WGS) entry which is preliminary data.</text>
</comment>
<evidence type="ECO:0000313" key="28">
    <source>
        <dbReference type="EMBL" id="MEM0513890.1"/>
    </source>
</evidence>
<protein>
    <recommendedName>
        <fullName evidence="6 22">Penicillin-binding protein 1B</fullName>
        <shortName evidence="23">PBP-1b</shortName>
        <shortName evidence="23">PBP1b</shortName>
    </recommendedName>
    <alternativeName>
        <fullName evidence="19 23">Murein polymerase</fullName>
    </alternativeName>
</protein>
<evidence type="ECO:0000256" key="17">
    <source>
        <dbReference type="ARBA" id="ARBA00023268"/>
    </source>
</evidence>
<keyword evidence="15 24" id="KW-0472">Membrane</keyword>
<evidence type="ECO:0000256" key="18">
    <source>
        <dbReference type="ARBA" id="ARBA00023316"/>
    </source>
</evidence>
<dbReference type="PANTHER" id="PTHR32282:SF11">
    <property type="entry name" value="PENICILLIN-BINDING PROTEIN 1B"/>
    <property type="match status" value="1"/>
</dbReference>
<dbReference type="Gene3D" id="3.40.710.10">
    <property type="entry name" value="DD-peptidase/beta-lactamase superfamily"/>
    <property type="match status" value="1"/>
</dbReference>
<evidence type="ECO:0000256" key="2">
    <source>
        <dbReference type="ARBA" id="ARBA00004236"/>
    </source>
</evidence>
<accession>A0ABU9MV48</accession>
<keyword evidence="11 23" id="KW-0808">Transferase</keyword>
<comment type="catalytic activity">
    <reaction evidence="21">
        <text>[GlcNAc-(1-&gt;4)-Mur2Ac(oyl-L-Ala-gamma-D-Glu-L-Lys-D-Ala-D-Ala)](n)-di-trans,octa-cis-undecaprenyl diphosphate + beta-D-GlcNAc-(1-&gt;4)-Mur2Ac(oyl-L-Ala-gamma-D-Glu-L-Lys-D-Ala-D-Ala)-di-trans,octa-cis-undecaprenyl diphosphate = [GlcNAc-(1-&gt;4)-Mur2Ac(oyl-L-Ala-gamma-D-Glu-L-Lys-D-Ala-D-Ala)](n+1)-di-trans,octa-cis-undecaprenyl diphosphate + di-trans,octa-cis-undecaprenyl diphosphate + H(+)</text>
        <dbReference type="Rhea" id="RHEA:23708"/>
        <dbReference type="Rhea" id="RHEA-COMP:9602"/>
        <dbReference type="Rhea" id="RHEA-COMP:9603"/>
        <dbReference type="ChEBI" id="CHEBI:15378"/>
        <dbReference type="ChEBI" id="CHEBI:58405"/>
        <dbReference type="ChEBI" id="CHEBI:60033"/>
        <dbReference type="ChEBI" id="CHEBI:78435"/>
        <dbReference type="EC" id="2.4.99.28"/>
    </reaction>
</comment>
<keyword evidence="17" id="KW-0511">Multifunctional enzyme</keyword>
<comment type="subcellular location">
    <subcellularLocation>
        <location evidence="2">Cell membrane</location>
    </subcellularLocation>
</comment>
<dbReference type="SUPFAM" id="SSF56601">
    <property type="entry name" value="beta-lactamase/transpeptidase-like"/>
    <property type="match status" value="1"/>
</dbReference>
<evidence type="ECO:0000256" key="16">
    <source>
        <dbReference type="ARBA" id="ARBA00023251"/>
    </source>
</evidence>
<evidence type="ECO:0000256" key="6">
    <source>
        <dbReference type="ARBA" id="ARBA00018637"/>
    </source>
</evidence>
<dbReference type="Pfam" id="PF00912">
    <property type="entry name" value="Transgly"/>
    <property type="match status" value="1"/>
</dbReference>
<keyword evidence="13 23" id="KW-0133">Cell shape</keyword>
<keyword evidence="18 23" id="KW-0961">Cell wall biogenesis/degradation</keyword>
<evidence type="ECO:0000256" key="20">
    <source>
        <dbReference type="ARBA" id="ARBA00034000"/>
    </source>
</evidence>
<dbReference type="PIRSF" id="PIRSF002799">
    <property type="entry name" value="PBP_1b"/>
    <property type="match status" value="1"/>
</dbReference>
<comment type="pathway">
    <text evidence="3 23">Cell wall biogenesis; peptidoglycan biosynthesis.</text>
</comment>
<dbReference type="InterPro" id="IPR001460">
    <property type="entry name" value="PCN-bd_Tpept"/>
</dbReference>
<evidence type="ECO:0000256" key="21">
    <source>
        <dbReference type="ARBA" id="ARBA00049902"/>
    </source>
</evidence>
<organism evidence="28 29">
    <name type="scientific">Pseudoalteromonas qingdaonensis</name>
    <dbReference type="NCBI Taxonomy" id="3131913"/>
    <lineage>
        <taxon>Bacteria</taxon>
        <taxon>Pseudomonadati</taxon>
        <taxon>Pseudomonadota</taxon>
        <taxon>Gammaproteobacteria</taxon>
        <taxon>Alteromonadales</taxon>
        <taxon>Pseudoalteromonadaceae</taxon>
        <taxon>Pseudoalteromonas</taxon>
    </lineage>
</organism>
<evidence type="ECO:0000256" key="13">
    <source>
        <dbReference type="ARBA" id="ARBA00022960"/>
    </source>
</evidence>
<dbReference type="PANTHER" id="PTHR32282">
    <property type="entry name" value="BINDING PROTEIN TRANSPEPTIDASE, PUTATIVE-RELATED"/>
    <property type="match status" value="1"/>
</dbReference>
<comment type="catalytic activity">
    <reaction evidence="20">
        <text>Preferential cleavage: (Ac)2-L-Lys-D-Ala-|-D-Ala. Also transpeptidation of peptidyl-alanyl moieties that are N-acyl substituents of D-alanine.</text>
        <dbReference type="EC" id="3.4.16.4"/>
    </reaction>
</comment>
<gene>
    <name evidence="28" type="primary">mrcB</name>
    <name evidence="28" type="ORF">WCN91_00290</name>
</gene>
<dbReference type="Proteomes" id="UP001447008">
    <property type="component" value="Unassembled WGS sequence"/>
</dbReference>
<dbReference type="InterPro" id="IPR050396">
    <property type="entry name" value="Glycosyltr_51/Transpeptidase"/>
</dbReference>
<keyword evidence="12" id="KW-0378">Hydrolase</keyword>
<proteinExistence type="inferred from homology"/>
<dbReference type="InterPro" id="IPR028166">
    <property type="entry name" value="UB2H"/>
</dbReference>
<dbReference type="NCBIfam" id="TIGR02071">
    <property type="entry name" value="PBP_1b"/>
    <property type="match status" value="1"/>
</dbReference>
<evidence type="ECO:0000256" key="23">
    <source>
        <dbReference type="PIRNR" id="PIRNR002799"/>
    </source>
</evidence>
<dbReference type="SUPFAM" id="SSF53955">
    <property type="entry name" value="Lysozyme-like"/>
    <property type="match status" value="1"/>
</dbReference>
<evidence type="ECO:0000256" key="10">
    <source>
        <dbReference type="ARBA" id="ARBA00022676"/>
    </source>
</evidence>
<keyword evidence="7" id="KW-1003">Cell membrane</keyword>
<evidence type="ECO:0000256" key="4">
    <source>
        <dbReference type="ARBA" id="ARBA00007090"/>
    </source>
</evidence>
<feature type="domain" description="Glycosyl transferase family 51" evidence="26">
    <location>
        <begin position="144"/>
        <end position="322"/>
    </location>
</feature>
<evidence type="ECO:0000256" key="8">
    <source>
        <dbReference type="ARBA" id="ARBA00022645"/>
    </source>
</evidence>
<feature type="domain" description="Bifunctional transglycosylase second" evidence="27">
    <location>
        <begin position="57"/>
        <end position="139"/>
    </location>
</feature>